<sequence length="392" mass="43722">MFRMKNSIRENNSLLVLSEIMNRPEISRAMISEVTGLNKATVSEIVRKLIKDDYVIEIGPGKSTSSGGRRPILLTVNKKAGISISFDVRYDRISYLITFLDGEKIEYTSEETGITKENIIGYITSVVDDFRSNMKETPFGIIGIAVSIHGIVDHNRIEFTPYFDLDQLDLVALLQEKLDLPVHIENEANLSALAEAAFDTEHKNLISFSAHTGIGAGIILDGQLYRGFKGRSGEIGHTVLYPNGISCPCGNQGCLEQYCSIKALVRKFQLLKGDPALTFDDLVKAYHQKDSATLNMILQFAKDFGIGLMNVIGNYDPEIVYINSEILEEIPELISLLRHYLSMTIYKNVPIEQSALGRKASLYGATVMNLKEFLHVDNVGFNLDMEKVLEVD</sequence>
<dbReference type="InterPro" id="IPR036388">
    <property type="entry name" value="WH-like_DNA-bd_sf"/>
</dbReference>
<gene>
    <name evidence="4" type="ORF">SAMN04488102_1065</name>
</gene>
<dbReference type="Pfam" id="PF13412">
    <property type="entry name" value="HTH_24"/>
    <property type="match status" value="1"/>
</dbReference>
<dbReference type="SUPFAM" id="SSF53067">
    <property type="entry name" value="Actin-like ATPase domain"/>
    <property type="match status" value="1"/>
</dbReference>
<evidence type="ECO:0000256" key="2">
    <source>
        <dbReference type="ARBA" id="ARBA00006479"/>
    </source>
</evidence>
<dbReference type="CDD" id="cd24077">
    <property type="entry name" value="ASKHA_ATPase_ROK_SaXylR-like"/>
    <property type="match status" value="1"/>
</dbReference>
<dbReference type="InterPro" id="IPR043129">
    <property type="entry name" value="ATPase_NBD"/>
</dbReference>
<dbReference type="AlphaFoldDB" id="A0A1I1IVX7"/>
<dbReference type="GO" id="GO:0042732">
    <property type="term" value="P:D-xylose metabolic process"/>
    <property type="evidence" value="ECO:0007669"/>
    <property type="project" value="UniProtKB-KW"/>
</dbReference>
<dbReference type="SUPFAM" id="SSF46785">
    <property type="entry name" value="Winged helix' DNA-binding domain"/>
    <property type="match status" value="1"/>
</dbReference>
<dbReference type="Pfam" id="PF00480">
    <property type="entry name" value="ROK"/>
    <property type="match status" value="1"/>
</dbReference>
<keyword evidence="5" id="KW-1185">Reference proteome</keyword>
<evidence type="ECO:0000313" key="5">
    <source>
        <dbReference type="Proteomes" id="UP000199612"/>
    </source>
</evidence>
<keyword evidence="4" id="KW-0418">Kinase</keyword>
<dbReference type="Gene3D" id="1.10.10.10">
    <property type="entry name" value="Winged helix-like DNA-binding domain superfamily/Winged helix DNA-binding domain"/>
    <property type="match status" value="1"/>
</dbReference>
<dbReference type="OrthoDB" id="9796533at2"/>
<dbReference type="PANTHER" id="PTHR18964:SF149">
    <property type="entry name" value="BIFUNCTIONAL UDP-N-ACETYLGLUCOSAMINE 2-EPIMERASE_N-ACETYLMANNOSAMINE KINASE"/>
    <property type="match status" value="1"/>
</dbReference>
<dbReference type="RefSeq" id="WP_091529930.1">
    <property type="nucleotide sequence ID" value="NZ_FOLT01000006.1"/>
</dbReference>
<dbReference type="Proteomes" id="UP000199612">
    <property type="component" value="Unassembled WGS sequence"/>
</dbReference>
<keyword evidence="3" id="KW-0859">Xylose metabolism</keyword>
<reference evidence="5" key="1">
    <citation type="submission" date="2016-10" db="EMBL/GenBank/DDBJ databases">
        <authorList>
            <person name="Varghese N."/>
            <person name="Submissions S."/>
        </authorList>
    </citation>
    <scope>NUCLEOTIDE SEQUENCE [LARGE SCALE GENOMIC DNA]</scope>
    <source>
        <strain evidence="5">DSM 23664</strain>
    </source>
</reference>
<evidence type="ECO:0000256" key="1">
    <source>
        <dbReference type="ARBA" id="ARBA00002486"/>
    </source>
</evidence>
<keyword evidence="3" id="KW-0119">Carbohydrate metabolism</keyword>
<keyword evidence="4" id="KW-0808">Transferase</keyword>
<proteinExistence type="inferred from homology"/>
<dbReference type="EMBL" id="FOLT01000006">
    <property type="protein sequence ID" value="SFC38478.1"/>
    <property type="molecule type" value="Genomic_DNA"/>
</dbReference>
<dbReference type="STRING" id="753702.SAMN04488102_1065"/>
<evidence type="ECO:0000313" key="4">
    <source>
        <dbReference type="EMBL" id="SFC38478.1"/>
    </source>
</evidence>
<dbReference type="PANTHER" id="PTHR18964">
    <property type="entry name" value="ROK (REPRESSOR, ORF, KINASE) FAMILY"/>
    <property type="match status" value="1"/>
</dbReference>
<dbReference type="Gene3D" id="3.30.420.40">
    <property type="match status" value="2"/>
</dbReference>
<organism evidence="4 5">
    <name type="scientific">Alkalibacterium subtropicum</name>
    <dbReference type="NCBI Taxonomy" id="753702"/>
    <lineage>
        <taxon>Bacteria</taxon>
        <taxon>Bacillati</taxon>
        <taxon>Bacillota</taxon>
        <taxon>Bacilli</taxon>
        <taxon>Lactobacillales</taxon>
        <taxon>Carnobacteriaceae</taxon>
        <taxon>Alkalibacterium</taxon>
    </lineage>
</organism>
<evidence type="ECO:0000256" key="3">
    <source>
        <dbReference type="ARBA" id="ARBA00022629"/>
    </source>
</evidence>
<accession>A0A1I1IVX7</accession>
<dbReference type="GO" id="GO:0016301">
    <property type="term" value="F:kinase activity"/>
    <property type="evidence" value="ECO:0007669"/>
    <property type="project" value="UniProtKB-KW"/>
</dbReference>
<comment type="similarity">
    <text evidence="2">Belongs to the ROK (NagC/XylR) family.</text>
</comment>
<dbReference type="InterPro" id="IPR000600">
    <property type="entry name" value="ROK"/>
</dbReference>
<comment type="function">
    <text evidence="1">Transcriptional repressor of xylose-utilizing enzymes.</text>
</comment>
<name>A0A1I1IVX7_9LACT</name>
<dbReference type="InterPro" id="IPR036390">
    <property type="entry name" value="WH_DNA-bd_sf"/>
</dbReference>
<protein>
    <submittedName>
        <fullName evidence="4">Sugar kinase of the NBD/HSP70 family, may contain an N-terminal HTH domain</fullName>
    </submittedName>
</protein>